<keyword evidence="2" id="KW-1185">Reference proteome</keyword>
<organism evidence="1 2">
    <name type="scientific">Streptomyces hesseae</name>
    <dbReference type="NCBI Taxonomy" id="3075519"/>
    <lineage>
        <taxon>Bacteria</taxon>
        <taxon>Bacillati</taxon>
        <taxon>Actinomycetota</taxon>
        <taxon>Actinomycetes</taxon>
        <taxon>Kitasatosporales</taxon>
        <taxon>Streptomycetaceae</taxon>
        <taxon>Streptomyces</taxon>
    </lineage>
</organism>
<dbReference type="Proteomes" id="UP001180531">
    <property type="component" value="Unassembled WGS sequence"/>
</dbReference>
<protein>
    <recommendedName>
        <fullName evidence="3">SalK</fullName>
    </recommendedName>
</protein>
<dbReference type="Pfam" id="PF21863">
    <property type="entry name" value="HTH_67"/>
    <property type="match status" value="1"/>
</dbReference>
<evidence type="ECO:0008006" key="3">
    <source>
        <dbReference type="Google" id="ProtNLM"/>
    </source>
</evidence>
<name>A0ABU2SJQ0_9ACTN</name>
<evidence type="ECO:0000313" key="2">
    <source>
        <dbReference type="Proteomes" id="UP001180531"/>
    </source>
</evidence>
<comment type="caution">
    <text evidence="1">The sequence shown here is derived from an EMBL/GenBank/DDBJ whole genome shotgun (WGS) entry which is preliminary data.</text>
</comment>
<dbReference type="NCBIfam" id="NF047719">
    <property type="entry name" value="SCO6745_fam_HTH"/>
    <property type="match status" value="1"/>
</dbReference>
<gene>
    <name evidence="1" type="ORF">RM609_08785</name>
</gene>
<accession>A0ABU2SJQ0</accession>
<sequence length="288" mass="31006">MTSLPAGAARRCQSFINPYHSAQYFSPEIQQEVGALGIGGTESFGAVYLAGRAAAFGRVGPGAVTASFFSFSHELISRHIPAVWDIASPEDVLAARLRAADALLRRLLGEETVASPEMAEAAELALRATEACDRSMRTLYAAHADQPVPDAPHLALWHATTLLREYRGDGHLLALVRAGIDPIEAILTHSATGKGMSHKWLMRTRGWSEEELAAGRERLLERGLLNADGTLSEAGVALREELEEETDHLDRAPYEHLGAAGVARLTELMQGYTTTLVQGGAFPSDLRG</sequence>
<reference evidence="1" key="1">
    <citation type="submission" date="2024-05" db="EMBL/GenBank/DDBJ databases">
        <title>30 novel species of actinomycetes from the DSMZ collection.</title>
        <authorList>
            <person name="Nouioui I."/>
        </authorList>
    </citation>
    <scope>NUCLEOTIDE SEQUENCE</scope>
    <source>
        <strain evidence="1">DSM 40473</strain>
    </source>
</reference>
<evidence type="ECO:0000313" key="1">
    <source>
        <dbReference type="EMBL" id="MDT0449173.1"/>
    </source>
</evidence>
<dbReference type="RefSeq" id="WP_311609354.1">
    <property type="nucleotide sequence ID" value="NZ_JAVRFI010000004.1"/>
</dbReference>
<dbReference type="InterPro" id="IPR054058">
    <property type="entry name" value="HTH_67"/>
</dbReference>
<dbReference type="EMBL" id="JAVRFI010000004">
    <property type="protein sequence ID" value="MDT0449173.1"/>
    <property type="molecule type" value="Genomic_DNA"/>
</dbReference>
<proteinExistence type="predicted"/>